<feature type="region of interest" description="Disordered" evidence="1">
    <location>
        <begin position="1"/>
        <end position="332"/>
    </location>
</feature>
<dbReference type="Pfam" id="PF00378">
    <property type="entry name" value="ECH_1"/>
    <property type="match status" value="1"/>
</dbReference>
<feature type="compositionally biased region" description="Polar residues" evidence="1">
    <location>
        <begin position="114"/>
        <end position="128"/>
    </location>
</feature>
<dbReference type="InterPro" id="IPR001753">
    <property type="entry name" value="Enoyl-CoA_hydra/iso"/>
</dbReference>
<sequence>MKGGGADGESKTDTKTVKPKETANTTTGSAKVKGSPVSAKQKTPKNTGGVTKANTANKKAEEGKKLNKSLSKDKNTIKDNAKKLKKTNVAKISVAKKKISIAKQGGKSGKGTKMTVTMVNGKQKSSKASKNDNTKKEVKKKQTKKSEPADVKKPTPKPDFSNLIKLLGSKPLTNSSGTILVKPVNNKTIHKTSLQNKIRKGLKIKPLNGPKFKNGKASVSSSKKKVNDGDDGEDSSSYTSVSSMSYDSEDSDSFYTLSPPAKKVKHNKGLENKSSTKNKGAENSTVKTKKTDVNVKTGEKPKTQSQPNVDSPSTSDAKESSSSRRAKKKTQSVEDFIAETLAKLDPKSKSAQKLKSELYHLTQDEMKELKSPSKSKERTTKTSDAKNIRSDLSTEFAKKKVKKIKRVKKNNDLNVSSPKKQKNTAQNSPQKVKKKSGLFKSIATTSAGQQRMKMLSNWNPSKNSSSKIVKPVPQLYASAFAPPSSYKTPPSSPTSLSLMGSAASLRLAGSRSTTPSSRPGTPSPQKAINTILQDLPMQVRQGLPPNVSMIPMIPTSPSAASYRAIIATNQKLLASKAVKRKFDEDEEYDEPSERRLSVRQSESSFKYKDIVVKKCSNYTQIWLFTQTQTKNALNPKVLQEIRTALHNARFDDSKLVLLSGSGSVFCSGVDLPYITQATDRRSAAKQMVDSLRDFISALIAFPKPIVAAVNGPAVGLGVGILPLCDIVLASDKASFYTPYSRLNQTPEACASYTLPQVIGLATANEMLLGGRKLTAIEAYQIGLVSQVFWPTSMMQEVIPRVQNMAMCSAKAMECSKLLIRSHQKAKLEYTNETECNMLLERWSSNECYKAMNTYLLQEQDMLI</sequence>
<dbReference type="EMBL" id="CAIIXF020000003">
    <property type="protein sequence ID" value="CAH1778830.1"/>
    <property type="molecule type" value="Genomic_DNA"/>
</dbReference>
<keyword evidence="3" id="KW-1185">Reference proteome</keyword>
<dbReference type="Gene3D" id="1.10.12.10">
    <property type="entry name" value="Lyase 2-enoyl-coa Hydratase, Chain A, domain 2"/>
    <property type="match status" value="1"/>
</dbReference>
<dbReference type="InterPro" id="IPR051053">
    <property type="entry name" value="ECH/Chromodomain_protein"/>
</dbReference>
<comment type="caution">
    <text evidence="2">The sequence shown here is derived from an EMBL/GenBank/DDBJ whole genome shotgun (WGS) entry which is preliminary data.</text>
</comment>
<feature type="compositionally biased region" description="Low complexity" evidence="1">
    <location>
        <begin position="235"/>
        <end position="246"/>
    </location>
</feature>
<reference evidence="2" key="1">
    <citation type="submission" date="2022-03" db="EMBL/GenBank/DDBJ databases">
        <authorList>
            <person name="Martin C."/>
        </authorList>
    </citation>
    <scope>NUCLEOTIDE SEQUENCE</scope>
</reference>
<proteinExistence type="predicted"/>
<feature type="compositionally biased region" description="Polar residues" evidence="1">
    <location>
        <begin position="412"/>
        <end position="430"/>
    </location>
</feature>
<dbReference type="PANTHER" id="PTHR43684">
    <property type="match status" value="1"/>
</dbReference>
<feature type="compositionally biased region" description="Polar residues" evidence="1">
    <location>
        <begin position="38"/>
        <end position="57"/>
    </location>
</feature>
<organism evidence="2 3">
    <name type="scientific">Owenia fusiformis</name>
    <name type="common">Polychaete worm</name>
    <dbReference type="NCBI Taxonomy" id="6347"/>
    <lineage>
        <taxon>Eukaryota</taxon>
        <taxon>Metazoa</taxon>
        <taxon>Spiralia</taxon>
        <taxon>Lophotrochozoa</taxon>
        <taxon>Annelida</taxon>
        <taxon>Polychaeta</taxon>
        <taxon>Sedentaria</taxon>
        <taxon>Canalipalpata</taxon>
        <taxon>Sabellida</taxon>
        <taxon>Oweniida</taxon>
        <taxon>Oweniidae</taxon>
        <taxon>Owenia</taxon>
    </lineage>
</organism>
<evidence type="ECO:0000313" key="2">
    <source>
        <dbReference type="EMBL" id="CAH1778830.1"/>
    </source>
</evidence>
<dbReference type="Gene3D" id="3.90.226.10">
    <property type="entry name" value="2-enoyl-CoA Hydratase, Chain A, domain 1"/>
    <property type="match status" value="1"/>
</dbReference>
<gene>
    <name evidence="2" type="ORF">OFUS_LOCUS5692</name>
</gene>
<feature type="compositionally biased region" description="Basic and acidic residues" evidence="1">
    <location>
        <begin position="144"/>
        <end position="153"/>
    </location>
</feature>
<dbReference type="SUPFAM" id="SSF52096">
    <property type="entry name" value="ClpP/crotonase"/>
    <property type="match status" value="1"/>
</dbReference>
<feature type="compositionally biased region" description="Basic residues" evidence="1">
    <location>
        <begin position="399"/>
        <end position="408"/>
    </location>
</feature>
<feature type="compositionally biased region" description="Basic and acidic residues" evidence="1">
    <location>
        <begin position="289"/>
        <end position="302"/>
    </location>
</feature>
<dbReference type="Proteomes" id="UP000749559">
    <property type="component" value="Unassembled WGS sequence"/>
</dbReference>
<feature type="region of interest" description="Disordered" evidence="1">
    <location>
        <begin position="504"/>
        <end position="526"/>
    </location>
</feature>
<dbReference type="OrthoDB" id="409763at2759"/>
<dbReference type="GO" id="GO:0003714">
    <property type="term" value="F:transcription corepressor activity"/>
    <property type="evidence" value="ECO:0007669"/>
    <property type="project" value="TreeGrafter"/>
</dbReference>
<feature type="compositionally biased region" description="Polar residues" evidence="1">
    <location>
        <begin position="185"/>
        <end position="196"/>
    </location>
</feature>
<feature type="compositionally biased region" description="Basic and acidic residues" evidence="1">
    <location>
        <begin position="58"/>
        <end position="82"/>
    </location>
</feature>
<dbReference type="InterPro" id="IPR029045">
    <property type="entry name" value="ClpP/crotonase-like_dom_sf"/>
</dbReference>
<dbReference type="PANTHER" id="PTHR43684:SF11">
    <property type="entry name" value="CHROMO DOMAIN-CONTAINING PROTEIN"/>
    <property type="match status" value="1"/>
</dbReference>
<feature type="compositionally biased region" description="Low complexity" evidence="1">
    <location>
        <begin position="504"/>
        <end position="524"/>
    </location>
</feature>
<feature type="compositionally biased region" description="Basic and acidic residues" evidence="1">
    <location>
        <begin position="363"/>
        <end position="389"/>
    </location>
</feature>
<evidence type="ECO:0000313" key="3">
    <source>
        <dbReference type="Proteomes" id="UP000749559"/>
    </source>
</evidence>
<feature type="compositionally biased region" description="Polar residues" evidence="1">
    <location>
        <begin position="272"/>
        <end position="284"/>
    </location>
</feature>
<dbReference type="AlphaFoldDB" id="A0A8J1YAS7"/>
<dbReference type="GO" id="GO:0005634">
    <property type="term" value="C:nucleus"/>
    <property type="evidence" value="ECO:0007669"/>
    <property type="project" value="TreeGrafter"/>
</dbReference>
<evidence type="ECO:0000256" key="1">
    <source>
        <dbReference type="SAM" id="MobiDB-lite"/>
    </source>
</evidence>
<name>A0A8J1YAS7_OWEFU</name>
<accession>A0A8J1YAS7</accession>
<feature type="region of interest" description="Disordered" evidence="1">
    <location>
        <begin position="363"/>
        <end position="450"/>
    </location>
</feature>
<feature type="compositionally biased region" description="Basic residues" evidence="1">
    <location>
        <begin position="83"/>
        <end position="100"/>
    </location>
</feature>
<dbReference type="CDD" id="cd06558">
    <property type="entry name" value="crotonase-like"/>
    <property type="match status" value="1"/>
</dbReference>
<feature type="compositionally biased region" description="Basic and acidic residues" evidence="1">
    <location>
        <begin position="8"/>
        <end position="21"/>
    </location>
</feature>
<protein>
    <submittedName>
        <fullName evidence="2">Uncharacterized protein</fullName>
    </submittedName>
</protein>
<dbReference type="InterPro" id="IPR014748">
    <property type="entry name" value="Enoyl-CoA_hydra_C"/>
</dbReference>